<keyword evidence="5" id="KW-1185">Reference proteome</keyword>
<dbReference type="PANTHER" id="PTHR47640">
    <property type="entry name" value="TRNA SELENOCYSTEINE 1-ASSOCIATED PROTEIN 1-RELATED-RELATED"/>
    <property type="match status" value="1"/>
</dbReference>
<feature type="domain" description="RRM" evidence="3">
    <location>
        <begin position="55"/>
        <end position="114"/>
    </location>
</feature>
<sequence length="114" mass="13291">MHKIAQLLSGLVDYASINQKLIDSDLIYHQGYFIYRNSRGTRGQSLDVIWVVSKFSTLTGLMRDGRVMWDHKTGRSRGFGFVAFRSQQEAQSAINDFTCKWLWNRKIRCNWAVK</sequence>
<dbReference type="Proteomes" id="UP001202328">
    <property type="component" value="Unassembled WGS sequence"/>
</dbReference>
<dbReference type="Pfam" id="PF00076">
    <property type="entry name" value="RRM_1"/>
    <property type="match status" value="1"/>
</dbReference>
<protein>
    <recommendedName>
        <fullName evidence="3">RRM domain-containing protein</fullName>
    </recommendedName>
</protein>
<proteinExistence type="predicted"/>
<evidence type="ECO:0000313" key="5">
    <source>
        <dbReference type="Proteomes" id="UP001202328"/>
    </source>
</evidence>
<dbReference type="AlphaFoldDB" id="A0AAD4SWP5"/>
<name>A0AAD4SWP5_9MAGN</name>
<dbReference type="EMBL" id="JAJJMB010007966">
    <property type="protein sequence ID" value="KAI3926659.1"/>
    <property type="molecule type" value="Genomic_DNA"/>
</dbReference>
<organism evidence="4 5">
    <name type="scientific">Papaver atlanticum</name>
    <dbReference type="NCBI Taxonomy" id="357466"/>
    <lineage>
        <taxon>Eukaryota</taxon>
        <taxon>Viridiplantae</taxon>
        <taxon>Streptophyta</taxon>
        <taxon>Embryophyta</taxon>
        <taxon>Tracheophyta</taxon>
        <taxon>Spermatophyta</taxon>
        <taxon>Magnoliopsida</taxon>
        <taxon>Ranunculales</taxon>
        <taxon>Papaveraceae</taxon>
        <taxon>Papaveroideae</taxon>
        <taxon>Papaver</taxon>
    </lineage>
</organism>
<dbReference type="PROSITE" id="PS50102">
    <property type="entry name" value="RRM"/>
    <property type="match status" value="1"/>
</dbReference>
<keyword evidence="1 2" id="KW-0694">RNA-binding</keyword>
<dbReference type="PANTHER" id="PTHR47640:SF72">
    <property type="entry name" value="OLIGOURIDYLATE-BINDING PROTEIN 1B"/>
    <property type="match status" value="1"/>
</dbReference>
<dbReference type="GO" id="GO:0003729">
    <property type="term" value="F:mRNA binding"/>
    <property type="evidence" value="ECO:0007669"/>
    <property type="project" value="InterPro"/>
</dbReference>
<dbReference type="Gene3D" id="3.30.70.330">
    <property type="match status" value="1"/>
</dbReference>
<evidence type="ECO:0000259" key="3">
    <source>
        <dbReference type="PROSITE" id="PS50102"/>
    </source>
</evidence>
<evidence type="ECO:0000313" key="4">
    <source>
        <dbReference type="EMBL" id="KAI3926659.1"/>
    </source>
</evidence>
<evidence type="ECO:0000256" key="1">
    <source>
        <dbReference type="ARBA" id="ARBA00022884"/>
    </source>
</evidence>
<gene>
    <name evidence="4" type="ORF">MKW98_014306</name>
</gene>
<reference evidence="4" key="1">
    <citation type="submission" date="2022-04" db="EMBL/GenBank/DDBJ databases">
        <title>A functionally conserved STORR gene fusion in Papaver species that diverged 16.8 million years ago.</title>
        <authorList>
            <person name="Catania T."/>
        </authorList>
    </citation>
    <scope>NUCLEOTIDE SEQUENCE</scope>
    <source>
        <strain evidence="4">S-188037</strain>
    </source>
</reference>
<evidence type="ECO:0000256" key="2">
    <source>
        <dbReference type="PROSITE-ProRule" id="PRU00176"/>
    </source>
</evidence>
<accession>A0AAD4SWP5</accession>
<dbReference type="InterPro" id="IPR050825">
    <property type="entry name" value="RBM42_RBP45_47-like"/>
</dbReference>
<dbReference type="InterPro" id="IPR012677">
    <property type="entry name" value="Nucleotide-bd_a/b_plait_sf"/>
</dbReference>
<dbReference type="SUPFAM" id="SSF54928">
    <property type="entry name" value="RNA-binding domain, RBD"/>
    <property type="match status" value="1"/>
</dbReference>
<comment type="caution">
    <text evidence="4">The sequence shown here is derived from an EMBL/GenBank/DDBJ whole genome shotgun (WGS) entry which is preliminary data.</text>
</comment>
<dbReference type="InterPro" id="IPR035979">
    <property type="entry name" value="RBD_domain_sf"/>
</dbReference>
<dbReference type="InterPro" id="IPR000504">
    <property type="entry name" value="RRM_dom"/>
</dbReference>